<keyword evidence="1" id="KW-0408">Iron</keyword>
<dbReference type="AlphaFoldDB" id="A0A0J6ITK6"/>
<dbReference type="PATRIC" id="fig|1608994.3.peg.729"/>
<dbReference type="STRING" id="1608994.TU86_00800"/>
<dbReference type="Pfam" id="PF06438">
    <property type="entry name" value="HasA"/>
    <property type="match status" value="1"/>
</dbReference>
<gene>
    <name evidence="2" type="ORF">TU86_00800</name>
</gene>
<dbReference type="OrthoDB" id="6298835at2"/>
<protein>
    <submittedName>
        <fullName evidence="2">Heme-binding protein</fullName>
    </submittedName>
</protein>
<dbReference type="RefSeq" id="WP_048362418.1">
    <property type="nucleotide sequence ID" value="NZ_JAAEBV010000001.1"/>
</dbReference>
<feature type="binding site" description="axial binding residue" evidence="1">
    <location>
        <position position="32"/>
    </location>
    <ligand>
        <name>heme</name>
        <dbReference type="ChEBI" id="CHEBI:30413"/>
    </ligand>
    <ligandPart>
        <name>Fe</name>
        <dbReference type="ChEBI" id="CHEBI:18248"/>
    </ligandPart>
</feature>
<dbReference type="EMBL" id="JYLF01000001">
    <property type="protein sequence ID" value="KMN15347.1"/>
    <property type="molecule type" value="Genomic_DNA"/>
</dbReference>
<dbReference type="InterPro" id="IPR010495">
    <property type="entry name" value="HasA_haem-bd"/>
</dbReference>
<comment type="caution">
    <text evidence="2">The sequence shown here is derived from an EMBL/GenBank/DDBJ whole genome shotgun (WGS) entry which is preliminary data.</text>
</comment>
<accession>A0A0J6J123</accession>
<organism evidence="2 3">
    <name type="scientific">Pseudomonas weihenstephanensis</name>
    <dbReference type="NCBI Taxonomy" id="1608994"/>
    <lineage>
        <taxon>Bacteria</taxon>
        <taxon>Pseudomonadati</taxon>
        <taxon>Pseudomonadota</taxon>
        <taxon>Gammaproteobacteria</taxon>
        <taxon>Pseudomonadales</taxon>
        <taxon>Pseudomonadaceae</taxon>
        <taxon>Pseudomonas</taxon>
    </lineage>
</organism>
<feature type="binding site" description="axial binding residue" evidence="1">
    <location>
        <position position="76"/>
    </location>
    <ligand>
        <name>heme</name>
        <dbReference type="ChEBI" id="CHEBI:30413"/>
    </ligand>
    <ligandPart>
        <name>Fe</name>
        <dbReference type="ChEBI" id="CHEBI:18248"/>
    </ligandPart>
</feature>
<proteinExistence type="predicted"/>
<dbReference type="PIRSF" id="PIRSF019876">
    <property type="entry name" value="HasA"/>
    <property type="match status" value="1"/>
</dbReference>
<keyword evidence="1" id="KW-0479">Metal-binding</keyword>
<keyword evidence="1" id="KW-0349">Heme</keyword>
<reference evidence="2 3" key="1">
    <citation type="submission" date="2015-02" db="EMBL/GenBank/DDBJ databases">
        <title>Pseudomonas helleri sp. nov. and Pseudomonas weihenstephanensis sp. nov., isolated from raw cows milk.</title>
        <authorList>
            <person name="von Neubeck M."/>
            <person name="Huptas C."/>
            <person name="Wenning M."/>
            <person name="Scherer S."/>
        </authorList>
    </citation>
    <scope>NUCLEOTIDE SEQUENCE [LARGE SCALE GENOMIC DNA]</scope>
    <source>
        <strain evidence="2 3">DSM 29166</strain>
    </source>
</reference>
<name>A0A0J6ITK6_9PSED</name>
<accession>A0A0J6ITK6</accession>
<dbReference type="Gene3D" id="3.30.1500.10">
    <property type="entry name" value="Haem-binding HasA"/>
    <property type="match status" value="1"/>
</dbReference>
<dbReference type="InterPro" id="IPR036912">
    <property type="entry name" value="HasA_haem-bd_sf"/>
</dbReference>
<dbReference type="SUPFAM" id="SSF54621">
    <property type="entry name" value="Heme-binding protein A (HasA)"/>
    <property type="match status" value="1"/>
</dbReference>
<sequence>MTISITYNSDFGALSVNEALSVWSTGFNTAGHGAGNTGGFNTGGRAMSGEQYATHGANSSDYAFIAGSDTDNGLNYVFNPKVSPGDNMNHYLWGELDTVTLGTGLTGGDGSDFGLGQYIASFNGLDLSAASDAGRAGNAVQDVIYGLMKGNVAGLEGALNNLLSEFGLSTESTFDDLAAAGLAHADASLAADIGLVGVQDVAQDWALAA</sequence>
<evidence type="ECO:0000313" key="2">
    <source>
        <dbReference type="EMBL" id="KMN15347.1"/>
    </source>
</evidence>
<evidence type="ECO:0000256" key="1">
    <source>
        <dbReference type="PIRSR" id="PIRSR019876-1"/>
    </source>
</evidence>
<dbReference type="Proteomes" id="UP000036325">
    <property type="component" value="Unassembled WGS sequence"/>
</dbReference>
<evidence type="ECO:0000313" key="3">
    <source>
        <dbReference type="Proteomes" id="UP000036325"/>
    </source>
</evidence>
<dbReference type="GO" id="GO:0046872">
    <property type="term" value="F:metal ion binding"/>
    <property type="evidence" value="ECO:0007669"/>
    <property type="project" value="UniProtKB-KW"/>
</dbReference>